<dbReference type="OrthoDB" id="5759008at2"/>
<dbReference type="AlphaFoldDB" id="A0A3P3QJ71"/>
<dbReference type="Proteomes" id="UP000276260">
    <property type="component" value="Unassembled WGS sequence"/>
</dbReference>
<evidence type="ECO:0000313" key="2">
    <source>
        <dbReference type="Proteomes" id="UP000276260"/>
    </source>
</evidence>
<name>A0A3P3QJ71_9GAMM</name>
<keyword evidence="2" id="KW-1185">Reference proteome</keyword>
<organism evidence="1 2">
    <name type="scientific">Rheinheimera mesophila</name>
    <dbReference type="NCBI Taxonomy" id="1547515"/>
    <lineage>
        <taxon>Bacteria</taxon>
        <taxon>Pseudomonadati</taxon>
        <taxon>Pseudomonadota</taxon>
        <taxon>Gammaproteobacteria</taxon>
        <taxon>Chromatiales</taxon>
        <taxon>Chromatiaceae</taxon>
        <taxon>Rheinheimera</taxon>
    </lineage>
</organism>
<evidence type="ECO:0008006" key="3">
    <source>
        <dbReference type="Google" id="ProtNLM"/>
    </source>
</evidence>
<gene>
    <name evidence="1" type="ORF">EIK76_10110</name>
</gene>
<sequence>MLKKYLQQIRQGKPVHYGRMLELLPPLFYQKKSEIFKVRQLGSGRWQVSILSEALFQQLEQQALQPASRKEAAQLGDSHQVNTSFGYQLVYHQLCRNRQPEVVVLDGTDTFQSYQPKPSLLLIENEECFFRYPELLPVCGQMLALEFSLQNTDIGFASGSKASSALLMPFYHQYQQIYCAFDFDAAALELFDLLKQRLGDKLLFVTPADFSLWQGLFNNKPKHPNHLAKALELAEKHHFYALLEVLQRKGCFLEQEALLNN</sequence>
<protein>
    <recommendedName>
        <fullName evidence="3">Wadjet protein JetD C-terminal domain-containing protein</fullName>
    </recommendedName>
</protein>
<accession>A0A3P3QJ71</accession>
<dbReference type="RefSeq" id="WP_046520218.1">
    <property type="nucleotide sequence ID" value="NZ_LAVS01000027.1"/>
</dbReference>
<evidence type="ECO:0000313" key="1">
    <source>
        <dbReference type="EMBL" id="RRJ21227.1"/>
    </source>
</evidence>
<dbReference type="EMBL" id="RRCF01000002">
    <property type="protein sequence ID" value="RRJ21227.1"/>
    <property type="molecule type" value="Genomic_DNA"/>
</dbReference>
<reference evidence="1 2" key="1">
    <citation type="submission" date="2018-11" db="EMBL/GenBank/DDBJ databases">
        <title>Draft genome analysis of Rheinheimera mesophila isolated from an industrial waste site.</title>
        <authorList>
            <person name="Yu Q."/>
            <person name="Qi Y."/>
            <person name="Zhang H."/>
            <person name="Lu Y."/>
            <person name="Pu J."/>
        </authorList>
    </citation>
    <scope>NUCLEOTIDE SEQUENCE [LARGE SCALE GENOMIC DNA]</scope>
    <source>
        <strain evidence="1 2">IITR13</strain>
    </source>
</reference>
<proteinExistence type="predicted"/>
<comment type="caution">
    <text evidence="1">The sequence shown here is derived from an EMBL/GenBank/DDBJ whole genome shotgun (WGS) entry which is preliminary data.</text>
</comment>